<proteinExistence type="inferred from homology"/>
<comment type="caution">
    <text evidence="6">The sequence shown here is derived from an EMBL/GenBank/DDBJ whole genome shotgun (WGS) entry which is preliminary data.</text>
</comment>
<reference evidence="6" key="1">
    <citation type="journal article" date="2014" name="Int. J. Syst. Evol. Microbiol.">
        <title>Complete genome sequence of Corynebacterium casei LMG S-19264T (=DSM 44701T), isolated from a smear-ripened cheese.</title>
        <authorList>
            <consortium name="US DOE Joint Genome Institute (JGI-PGF)"/>
            <person name="Walter F."/>
            <person name="Albersmeier A."/>
            <person name="Kalinowski J."/>
            <person name="Ruckert C."/>
        </authorList>
    </citation>
    <scope>NUCLEOTIDE SEQUENCE</scope>
    <source>
        <strain evidence="6">JCM 13583</strain>
    </source>
</reference>
<sequence>MDVRETEEELMVHSYQRFGLVISRGSGDRLYDPSGKEYVDLMSGYGVAILGHGNRGVLEALERQFMEMDIAHASLYTPARAQFLREFSSILPWKSSMTYLGNSGTEAVEAAMKVAFKYTKRRKFIAMERSYHGKTMGSVSLTHSQKYRKSFSGLLYPEVTFVPFGDAEALRRVPDLDSYAAVFVEPVQGEGGVNIPPGEYLKEVREVCDDNGILMVTDEVQSGMGRTGKWWAHQHFGIVPDILTAGKGIGGGIPMSATSGRKEFMEVLEVGEQSSTTGGNPLACAAGTEVIRQLKGGLLERVDSIGRVLRDSLTETVGDHRLVKEVRGMGLMNAVELRIRFLPVLMSMIDGGAIPLYSGINTIRLLPPYVITRESVEIAASAMEGALERQVASAREGGA</sequence>
<dbReference type="PANTHER" id="PTHR11986">
    <property type="entry name" value="AMINOTRANSFERASE CLASS III"/>
    <property type="match status" value="1"/>
</dbReference>
<dbReference type="InterPro" id="IPR050103">
    <property type="entry name" value="Class-III_PLP-dep_AT"/>
</dbReference>
<dbReference type="PROSITE" id="PS00600">
    <property type="entry name" value="AA_TRANSFER_CLASS_3"/>
    <property type="match status" value="1"/>
</dbReference>
<dbReference type="Gene3D" id="3.40.640.10">
    <property type="entry name" value="Type I PLP-dependent aspartate aminotransferase-like (Major domain)"/>
    <property type="match status" value="1"/>
</dbReference>
<dbReference type="InterPro" id="IPR015424">
    <property type="entry name" value="PyrdxlP-dep_Trfase"/>
</dbReference>
<dbReference type="RefSeq" id="WP_188681337.1">
    <property type="nucleotide sequence ID" value="NZ_BMNY01000002.1"/>
</dbReference>
<evidence type="ECO:0000256" key="1">
    <source>
        <dbReference type="ARBA" id="ARBA00001933"/>
    </source>
</evidence>
<keyword evidence="7" id="KW-1185">Reference proteome</keyword>
<dbReference type="AlphaFoldDB" id="A0AA37BRS3"/>
<evidence type="ECO:0000256" key="4">
    <source>
        <dbReference type="ARBA" id="ARBA00022898"/>
    </source>
</evidence>
<evidence type="ECO:0000256" key="2">
    <source>
        <dbReference type="ARBA" id="ARBA00022576"/>
    </source>
</evidence>
<dbReference type="GO" id="GO:0042802">
    <property type="term" value="F:identical protein binding"/>
    <property type="evidence" value="ECO:0007669"/>
    <property type="project" value="TreeGrafter"/>
</dbReference>
<reference evidence="6" key="2">
    <citation type="submission" date="2022-09" db="EMBL/GenBank/DDBJ databases">
        <authorList>
            <person name="Sun Q."/>
            <person name="Ohkuma M."/>
        </authorList>
    </citation>
    <scope>NUCLEOTIDE SEQUENCE</scope>
    <source>
        <strain evidence="6">JCM 13583</strain>
    </source>
</reference>
<name>A0AA37BRS3_9ARCH</name>
<evidence type="ECO:0000313" key="6">
    <source>
        <dbReference type="EMBL" id="GGM75847.1"/>
    </source>
</evidence>
<dbReference type="PANTHER" id="PTHR11986:SF79">
    <property type="entry name" value="ACETYLORNITHINE AMINOTRANSFERASE, MITOCHONDRIAL"/>
    <property type="match status" value="1"/>
</dbReference>
<comment type="similarity">
    <text evidence="5">Belongs to the class-III pyridoxal-phosphate-dependent aminotransferase family.</text>
</comment>
<dbReference type="Proteomes" id="UP000632195">
    <property type="component" value="Unassembled WGS sequence"/>
</dbReference>
<organism evidence="6 7">
    <name type="scientific">Thermogymnomonas acidicola</name>
    <dbReference type="NCBI Taxonomy" id="399579"/>
    <lineage>
        <taxon>Archaea</taxon>
        <taxon>Methanobacteriati</taxon>
        <taxon>Thermoplasmatota</taxon>
        <taxon>Thermoplasmata</taxon>
        <taxon>Thermoplasmatales</taxon>
        <taxon>Thermogymnomonas</taxon>
    </lineage>
</organism>
<dbReference type="SUPFAM" id="SSF53383">
    <property type="entry name" value="PLP-dependent transferases"/>
    <property type="match status" value="1"/>
</dbReference>
<dbReference type="Pfam" id="PF00202">
    <property type="entry name" value="Aminotran_3"/>
    <property type="match status" value="1"/>
</dbReference>
<dbReference type="GO" id="GO:0008483">
    <property type="term" value="F:transaminase activity"/>
    <property type="evidence" value="ECO:0007669"/>
    <property type="project" value="UniProtKB-KW"/>
</dbReference>
<dbReference type="EMBL" id="BMNY01000002">
    <property type="protein sequence ID" value="GGM75847.1"/>
    <property type="molecule type" value="Genomic_DNA"/>
</dbReference>
<dbReference type="InterPro" id="IPR015421">
    <property type="entry name" value="PyrdxlP-dep_Trfase_major"/>
</dbReference>
<gene>
    <name evidence="6" type="primary">argD</name>
    <name evidence="6" type="ORF">GCM10007108_12200</name>
</gene>
<evidence type="ECO:0000313" key="7">
    <source>
        <dbReference type="Proteomes" id="UP000632195"/>
    </source>
</evidence>
<keyword evidence="3" id="KW-0808">Transferase</keyword>
<dbReference type="PIRSF" id="PIRSF000521">
    <property type="entry name" value="Transaminase_4ab_Lys_Orn"/>
    <property type="match status" value="1"/>
</dbReference>
<dbReference type="InterPro" id="IPR005814">
    <property type="entry name" value="Aminotrans_3"/>
</dbReference>
<accession>A0AA37BRS3</accession>
<dbReference type="InterPro" id="IPR049704">
    <property type="entry name" value="Aminotrans_3_PPA_site"/>
</dbReference>
<keyword evidence="4 5" id="KW-0663">Pyridoxal phosphate</keyword>
<dbReference type="FunFam" id="3.40.640.10:FF:000004">
    <property type="entry name" value="Acetylornithine aminotransferase"/>
    <property type="match status" value="1"/>
</dbReference>
<protein>
    <submittedName>
        <fullName evidence="6">Acetylornithine/acetyl-lysine aminotransferase</fullName>
    </submittedName>
</protein>
<dbReference type="GO" id="GO:0030170">
    <property type="term" value="F:pyridoxal phosphate binding"/>
    <property type="evidence" value="ECO:0007669"/>
    <property type="project" value="InterPro"/>
</dbReference>
<dbReference type="InterPro" id="IPR015422">
    <property type="entry name" value="PyrdxlP-dep_Trfase_small"/>
</dbReference>
<dbReference type="Gene3D" id="3.90.1150.10">
    <property type="entry name" value="Aspartate Aminotransferase, domain 1"/>
    <property type="match status" value="1"/>
</dbReference>
<evidence type="ECO:0000256" key="3">
    <source>
        <dbReference type="ARBA" id="ARBA00022679"/>
    </source>
</evidence>
<evidence type="ECO:0000256" key="5">
    <source>
        <dbReference type="RuleBase" id="RU003560"/>
    </source>
</evidence>
<dbReference type="CDD" id="cd00610">
    <property type="entry name" value="OAT_like"/>
    <property type="match status" value="1"/>
</dbReference>
<comment type="cofactor">
    <cofactor evidence="1">
        <name>pyridoxal 5'-phosphate</name>
        <dbReference type="ChEBI" id="CHEBI:597326"/>
    </cofactor>
</comment>
<keyword evidence="2 6" id="KW-0032">Aminotransferase</keyword>